<dbReference type="EMBL" id="JAGKQM010000018">
    <property type="protein sequence ID" value="KAH0862528.1"/>
    <property type="molecule type" value="Genomic_DNA"/>
</dbReference>
<protein>
    <recommendedName>
        <fullName evidence="3">Myb/SANT-like domain-containing protein</fullName>
    </recommendedName>
</protein>
<evidence type="ECO:0000313" key="2">
    <source>
        <dbReference type="Proteomes" id="UP000824890"/>
    </source>
</evidence>
<proteinExistence type="predicted"/>
<reference evidence="1 2" key="1">
    <citation type="submission" date="2021-05" db="EMBL/GenBank/DDBJ databases">
        <title>Genome Assembly of Synthetic Allotetraploid Brassica napus Reveals Homoeologous Exchanges between Subgenomes.</title>
        <authorList>
            <person name="Davis J.T."/>
        </authorList>
    </citation>
    <scope>NUCLEOTIDE SEQUENCE [LARGE SCALE GENOMIC DNA]</scope>
    <source>
        <strain evidence="2">cv. Da-Ae</strain>
        <tissue evidence="1">Seedling</tissue>
    </source>
</reference>
<comment type="caution">
    <text evidence="1">The sequence shown here is derived from an EMBL/GenBank/DDBJ whole genome shotgun (WGS) entry which is preliminary data.</text>
</comment>
<dbReference type="PANTHER" id="PTHR47864:SF8">
    <property type="entry name" value="MYB_SANT-LIKE DOMAIN-CONTAINING PROTEIN"/>
    <property type="match status" value="1"/>
</dbReference>
<dbReference type="InterPro" id="IPR055314">
    <property type="entry name" value="At2g29880-like"/>
</dbReference>
<keyword evidence="2" id="KW-1185">Reference proteome</keyword>
<evidence type="ECO:0008006" key="3">
    <source>
        <dbReference type="Google" id="ProtNLM"/>
    </source>
</evidence>
<organism evidence="1 2">
    <name type="scientific">Brassica napus</name>
    <name type="common">Rape</name>
    <dbReference type="NCBI Taxonomy" id="3708"/>
    <lineage>
        <taxon>Eukaryota</taxon>
        <taxon>Viridiplantae</taxon>
        <taxon>Streptophyta</taxon>
        <taxon>Embryophyta</taxon>
        <taxon>Tracheophyta</taxon>
        <taxon>Spermatophyta</taxon>
        <taxon>Magnoliopsida</taxon>
        <taxon>eudicotyledons</taxon>
        <taxon>Gunneridae</taxon>
        <taxon>Pentapetalae</taxon>
        <taxon>rosids</taxon>
        <taxon>malvids</taxon>
        <taxon>Brassicales</taxon>
        <taxon>Brassicaceae</taxon>
        <taxon>Brassiceae</taxon>
        <taxon>Brassica</taxon>
    </lineage>
</organism>
<accession>A0ABQ7Y5D0</accession>
<sequence>MGDPKDVKGKKSKGQYRSWSELEHKLLLTLLVDAINQGFCDANGKFNKLTVESRILTTLQQQQRGSTKTNGYYGFGWDSETKKFRADDDVQNVYLNLSTIFEQSKHCNWTKCSGTR</sequence>
<gene>
    <name evidence="1" type="ORF">HID58_079739</name>
</gene>
<dbReference type="Proteomes" id="UP000824890">
    <property type="component" value="Unassembled WGS sequence"/>
</dbReference>
<name>A0ABQ7Y5D0_BRANA</name>
<evidence type="ECO:0000313" key="1">
    <source>
        <dbReference type="EMBL" id="KAH0862528.1"/>
    </source>
</evidence>
<dbReference type="PANTHER" id="PTHR47864">
    <property type="entry name" value="TRANSMEMBRANE PROTEIN"/>
    <property type="match status" value="1"/>
</dbReference>